<evidence type="ECO:0000313" key="10">
    <source>
        <dbReference type="Proteomes" id="UP000663879"/>
    </source>
</evidence>
<evidence type="ECO:0000256" key="8">
    <source>
        <dbReference type="ARBA" id="ARBA00074635"/>
    </source>
</evidence>
<dbReference type="OrthoDB" id="6220758at2759"/>
<dbReference type="Gene3D" id="2.30.36.70">
    <property type="entry name" value="Actin, Chain A, domain 2"/>
    <property type="match status" value="1"/>
</dbReference>
<organism evidence="9 10">
    <name type="scientific">Brachionus calyciflorus</name>
    <dbReference type="NCBI Taxonomy" id="104777"/>
    <lineage>
        <taxon>Eukaryota</taxon>
        <taxon>Metazoa</taxon>
        <taxon>Spiralia</taxon>
        <taxon>Gnathifera</taxon>
        <taxon>Rotifera</taxon>
        <taxon>Eurotatoria</taxon>
        <taxon>Monogononta</taxon>
        <taxon>Pseudotrocha</taxon>
        <taxon>Ploima</taxon>
        <taxon>Brachionidae</taxon>
        <taxon>Brachionus</taxon>
    </lineage>
</organism>
<dbReference type="SUPFAM" id="SSF53067">
    <property type="entry name" value="Actin-like ATPase domain"/>
    <property type="match status" value="2"/>
</dbReference>
<gene>
    <name evidence="9" type="ORF">OXX778_LOCUS14362</name>
</gene>
<dbReference type="GO" id="GO:0005856">
    <property type="term" value="C:cytoskeleton"/>
    <property type="evidence" value="ECO:0007669"/>
    <property type="project" value="UniProtKB-SubCell"/>
</dbReference>
<comment type="function">
    <text evidence="1">Actins are highly conserved proteins that are involved in various types of cell motility and are ubiquitously expressed in all eukaryotic cells.</text>
</comment>
<dbReference type="FunFam" id="2.30.36.70:FF:000003">
    <property type="entry name" value="Actin-related protein 6"/>
    <property type="match status" value="1"/>
</dbReference>
<evidence type="ECO:0000256" key="1">
    <source>
        <dbReference type="ARBA" id="ARBA00003520"/>
    </source>
</evidence>
<dbReference type="CDD" id="cd10210">
    <property type="entry name" value="ASKHA_NBD_Arp6"/>
    <property type="match status" value="1"/>
</dbReference>
<dbReference type="PANTHER" id="PTHR11937">
    <property type="entry name" value="ACTIN"/>
    <property type="match status" value="1"/>
</dbReference>
<evidence type="ECO:0000256" key="5">
    <source>
        <dbReference type="ARBA" id="ARBA00022490"/>
    </source>
</evidence>
<comment type="similarity">
    <text evidence="4">Belongs to the actin family. ARP6 subfamily.</text>
</comment>
<dbReference type="Gene3D" id="3.30.420.40">
    <property type="match status" value="2"/>
</dbReference>
<keyword evidence="6" id="KW-0206">Cytoskeleton</keyword>
<dbReference type="Gene3D" id="3.90.640.10">
    <property type="entry name" value="Actin, Chain A, domain 4"/>
    <property type="match status" value="1"/>
</dbReference>
<evidence type="ECO:0000256" key="2">
    <source>
        <dbReference type="ARBA" id="ARBA00004123"/>
    </source>
</evidence>
<dbReference type="EMBL" id="CAJNOC010002944">
    <property type="protein sequence ID" value="CAF0959331.1"/>
    <property type="molecule type" value="Genomic_DNA"/>
</dbReference>
<sequence>MNKFILDNGAYLAKSGFSTDEYPKMTPNYITKSKNARETYIGNELEDCKDFSGLFYQLPFQKGILVNWEIERQIWNQIFKRSNVDCPQTQLIVTEPIFNFTYTQECLEELVFEEYGFDSLLRINAPNLAAFKYLKTNAKDFCLVVDSGYSFTHIAPFYKGNIILEGIRRINLGGKHLTNYLKETISYRQLMVMDETYVINQVKEELCYISTDFESDMKIAKFKGKENTIARDYVLPDYAGLCKGYAKSQEESTGIPLDSEQIIRLNNERFTVPELLLHPSDIGIKEMGIAEAIVDSVESCPSNIRNELYENVLLVGGNAKFKGLKERVFKDVRCLVSNKYKLNITCDEENSLSYAWYGGKMLAEDKEFDDLVVTKKVYDEFGHSACKKKFDLNN</sequence>
<dbReference type="SMART" id="SM00268">
    <property type="entry name" value="ACTIN"/>
    <property type="match status" value="1"/>
</dbReference>
<dbReference type="Proteomes" id="UP000663879">
    <property type="component" value="Unassembled WGS sequence"/>
</dbReference>
<accession>A0A814DN23</accession>
<protein>
    <recommendedName>
        <fullName evidence="8">Actin-related protein 6</fullName>
    </recommendedName>
</protein>
<proteinExistence type="inferred from homology"/>
<dbReference type="InterPro" id="IPR043129">
    <property type="entry name" value="ATPase_NBD"/>
</dbReference>
<dbReference type="GO" id="GO:0005634">
    <property type="term" value="C:nucleus"/>
    <property type="evidence" value="ECO:0007669"/>
    <property type="project" value="UniProtKB-SubCell"/>
</dbReference>
<keyword evidence="7" id="KW-0539">Nucleus</keyword>
<evidence type="ECO:0000313" key="9">
    <source>
        <dbReference type="EMBL" id="CAF0959331.1"/>
    </source>
</evidence>
<evidence type="ECO:0000256" key="3">
    <source>
        <dbReference type="ARBA" id="ARBA00004245"/>
    </source>
</evidence>
<dbReference type="AlphaFoldDB" id="A0A814DN23"/>
<comment type="subcellular location">
    <subcellularLocation>
        <location evidence="3">Cytoplasm</location>
        <location evidence="3">Cytoskeleton</location>
    </subcellularLocation>
    <subcellularLocation>
        <location evidence="2">Nucleus</location>
    </subcellularLocation>
</comment>
<evidence type="ECO:0000256" key="7">
    <source>
        <dbReference type="ARBA" id="ARBA00023242"/>
    </source>
</evidence>
<dbReference type="FunFam" id="3.90.640.10:FF:000014">
    <property type="entry name" value="Putative actin-related protein 6"/>
    <property type="match status" value="1"/>
</dbReference>
<reference evidence="9" key="1">
    <citation type="submission" date="2021-02" db="EMBL/GenBank/DDBJ databases">
        <authorList>
            <person name="Nowell W R."/>
        </authorList>
    </citation>
    <scope>NUCLEOTIDE SEQUENCE</scope>
    <source>
        <strain evidence="9">Ploen Becks lab</strain>
    </source>
</reference>
<evidence type="ECO:0000256" key="6">
    <source>
        <dbReference type="ARBA" id="ARBA00023212"/>
    </source>
</evidence>
<dbReference type="InterPro" id="IPR004000">
    <property type="entry name" value="Actin"/>
</dbReference>
<keyword evidence="10" id="KW-1185">Reference proteome</keyword>
<keyword evidence="5" id="KW-0963">Cytoplasm</keyword>
<comment type="caution">
    <text evidence="9">The sequence shown here is derived from an EMBL/GenBank/DDBJ whole genome shotgun (WGS) entry which is preliminary data.</text>
</comment>
<name>A0A814DN23_9BILA</name>
<dbReference type="Pfam" id="PF00022">
    <property type="entry name" value="Actin"/>
    <property type="match status" value="1"/>
</dbReference>
<evidence type="ECO:0000256" key="4">
    <source>
        <dbReference type="ARBA" id="ARBA00005665"/>
    </source>
</evidence>